<dbReference type="SUPFAM" id="SSF46785">
    <property type="entry name" value="Winged helix' DNA-binding domain"/>
    <property type="match status" value="1"/>
</dbReference>
<dbReference type="EMBL" id="JMQC01000008">
    <property type="protein sequence ID" value="KFN01554.1"/>
    <property type="molecule type" value="Genomic_DNA"/>
</dbReference>
<evidence type="ECO:0000313" key="3">
    <source>
        <dbReference type="Proteomes" id="UP000029389"/>
    </source>
</evidence>
<dbReference type="InterPro" id="IPR051797">
    <property type="entry name" value="TrmB-like"/>
</dbReference>
<dbReference type="PANTHER" id="PTHR34293:SF1">
    <property type="entry name" value="HTH-TYPE TRANSCRIPTIONAL REGULATOR TRMBL2"/>
    <property type="match status" value="1"/>
</dbReference>
<evidence type="ECO:0000313" key="2">
    <source>
        <dbReference type="EMBL" id="KFN01554.1"/>
    </source>
</evidence>
<dbReference type="PATRIC" id="fig|1405.8.peg.4248"/>
<comment type="caution">
    <text evidence="2">The sequence shown here is derived from an EMBL/GenBank/DDBJ whole genome shotgun (WGS) entry which is preliminary data.</text>
</comment>
<reference evidence="2 3" key="1">
    <citation type="submission" date="2014-04" db="EMBL/GenBank/DDBJ databases">
        <authorList>
            <person name="Bishop-Lilly K.A."/>
            <person name="Broomall S.M."/>
            <person name="Chain P.S."/>
            <person name="Chertkov O."/>
            <person name="Coyne S.R."/>
            <person name="Daligault H.E."/>
            <person name="Davenport K.W."/>
            <person name="Erkkila T."/>
            <person name="Frey K.G."/>
            <person name="Gibbons H.S."/>
            <person name="Gu W."/>
            <person name="Jaissle J."/>
            <person name="Johnson S.L."/>
            <person name="Koroleva G.I."/>
            <person name="Ladner J.T."/>
            <person name="Lo C.-C."/>
            <person name="Minogue T.D."/>
            <person name="Munk C."/>
            <person name="Palacios G.F."/>
            <person name="Redden C.L."/>
            <person name="Rosenzweig C.N."/>
            <person name="Scholz M.B."/>
            <person name="Teshima H."/>
            <person name="Xu Y."/>
        </authorList>
    </citation>
    <scope>NUCLEOTIDE SEQUENCE [LARGE SCALE GENOMIC DNA]</scope>
    <source>
        <strain evidence="2 3">BHP</strain>
    </source>
</reference>
<dbReference type="Pfam" id="PF01978">
    <property type="entry name" value="TrmB"/>
    <property type="match status" value="1"/>
</dbReference>
<dbReference type="InterPro" id="IPR036388">
    <property type="entry name" value="WH-like_DNA-bd_sf"/>
</dbReference>
<dbReference type="InterPro" id="IPR002831">
    <property type="entry name" value="Tscrpt_reg_TrmB_N"/>
</dbReference>
<protein>
    <submittedName>
        <fullName evidence="2">Sugar-specific transcriptional regulator TrmB family protein</fullName>
    </submittedName>
</protein>
<organism evidence="2 3">
    <name type="scientific">Bacillus clarus</name>
    <dbReference type="NCBI Taxonomy" id="2338372"/>
    <lineage>
        <taxon>Bacteria</taxon>
        <taxon>Bacillati</taxon>
        <taxon>Bacillota</taxon>
        <taxon>Bacilli</taxon>
        <taxon>Bacillales</taxon>
        <taxon>Bacillaceae</taxon>
        <taxon>Bacillus</taxon>
        <taxon>Bacillus cereus group</taxon>
    </lineage>
</organism>
<proteinExistence type="predicted"/>
<dbReference type="InterPro" id="IPR036390">
    <property type="entry name" value="WH_DNA-bd_sf"/>
</dbReference>
<feature type="domain" description="Transcription regulator TrmB N-terminal" evidence="1">
    <location>
        <begin position="8"/>
        <end position="73"/>
    </location>
</feature>
<name>A0A090YRV0_9BACI</name>
<dbReference type="Gene3D" id="1.10.10.10">
    <property type="entry name" value="Winged helix-like DNA-binding domain superfamily/Winged helix DNA-binding domain"/>
    <property type="match status" value="1"/>
</dbReference>
<evidence type="ECO:0000259" key="1">
    <source>
        <dbReference type="Pfam" id="PF01978"/>
    </source>
</evidence>
<dbReference type="Proteomes" id="UP000029389">
    <property type="component" value="Unassembled WGS sequence"/>
</dbReference>
<dbReference type="AlphaFoldDB" id="A0A090YRV0"/>
<dbReference type="PANTHER" id="PTHR34293">
    <property type="entry name" value="HTH-TYPE TRANSCRIPTIONAL REGULATOR TRMBL2"/>
    <property type="match status" value="1"/>
</dbReference>
<gene>
    <name evidence="2" type="ORF">DJ93_4140</name>
</gene>
<accession>A0A090YRV0</accession>
<sequence length="93" mass="10715">MDGVIKELQKLGFSQYEYKAYIGLLKHYPATGYESSKQTGVPRSMMYEVLDKLVDKGAVHFVPSELVKYVPVSEGKLVDRMRKNFEKSFDFLD</sequence>